<reference evidence="1 2" key="1">
    <citation type="journal article" date="2019" name="Mol. Ecol. Resour.">
        <title>Improving Illumina assemblies with Hi-C and long reads: an example with the North African dromedary.</title>
        <authorList>
            <person name="Elbers J.P."/>
            <person name="Rogers M.F."/>
            <person name="Perelman P.L."/>
            <person name="Proskuryakova A.A."/>
            <person name="Serdyukova N.A."/>
            <person name="Johnson W.E."/>
            <person name="Horin P."/>
            <person name="Corander J."/>
            <person name="Murphy D."/>
            <person name="Burger P.A."/>
        </authorList>
    </citation>
    <scope>NUCLEOTIDE SEQUENCE [LARGE SCALE GENOMIC DNA]</scope>
    <source>
        <strain evidence="1">Drom800</strain>
        <tissue evidence="1">Blood</tissue>
    </source>
</reference>
<name>A0A5N4E0D3_CAMDR</name>
<evidence type="ECO:0000313" key="2">
    <source>
        <dbReference type="Proteomes" id="UP000299084"/>
    </source>
</evidence>
<proteinExistence type="predicted"/>
<gene>
    <name evidence="1" type="ORF">Cadr_000008150</name>
</gene>
<dbReference type="EMBL" id="JWIN03000007">
    <property type="protein sequence ID" value="KAB1276724.1"/>
    <property type="molecule type" value="Genomic_DNA"/>
</dbReference>
<keyword evidence="2" id="KW-1185">Reference proteome</keyword>
<evidence type="ECO:0000313" key="1">
    <source>
        <dbReference type="EMBL" id="KAB1276724.1"/>
    </source>
</evidence>
<organism evidence="1 2">
    <name type="scientific">Camelus dromedarius</name>
    <name type="common">Dromedary</name>
    <name type="synonym">Arabian camel</name>
    <dbReference type="NCBI Taxonomy" id="9838"/>
    <lineage>
        <taxon>Eukaryota</taxon>
        <taxon>Metazoa</taxon>
        <taxon>Chordata</taxon>
        <taxon>Craniata</taxon>
        <taxon>Vertebrata</taxon>
        <taxon>Euteleostomi</taxon>
        <taxon>Mammalia</taxon>
        <taxon>Eutheria</taxon>
        <taxon>Laurasiatheria</taxon>
        <taxon>Artiodactyla</taxon>
        <taxon>Tylopoda</taxon>
        <taxon>Camelidae</taxon>
        <taxon>Camelus</taxon>
    </lineage>
</organism>
<protein>
    <submittedName>
        <fullName evidence="1">Uncharacterized protein</fullName>
    </submittedName>
</protein>
<accession>A0A5N4E0D3</accession>
<dbReference type="AlphaFoldDB" id="A0A5N4E0D3"/>
<sequence length="59" mass="6592">MAALAPSYMWDREGVRELPQRYRCRLARVGAGSGQPGPSAEEQDLRLSKAKELQELGDF</sequence>
<comment type="caution">
    <text evidence="1">The sequence shown here is derived from an EMBL/GenBank/DDBJ whole genome shotgun (WGS) entry which is preliminary data.</text>
</comment>
<dbReference type="Proteomes" id="UP000299084">
    <property type="component" value="Unassembled WGS sequence"/>
</dbReference>